<evidence type="ECO:0000313" key="1">
    <source>
        <dbReference type="EMBL" id="MBR1136607.1"/>
    </source>
</evidence>
<comment type="caution">
    <text evidence="1">The sequence shown here is derived from an EMBL/GenBank/DDBJ whole genome shotgun (WGS) entry which is preliminary data.</text>
</comment>
<protein>
    <submittedName>
        <fullName evidence="1">DUF3617 family protein</fullName>
    </submittedName>
</protein>
<name>A0ABS5G5K9_9BRAD</name>
<gene>
    <name evidence="1" type="ORF">JQ619_12590</name>
</gene>
<dbReference type="RefSeq" id="WP_172239398.1">
    <property type="nucleotide sequence ID" value="NZ_JABFDP010000022.1"/>
</dbReference>
<dbReference type="Pfam" id="PF12276">
    <property type="entry name" value="DUF3617"/>
    <property type="match status" value="1"/>
</dbReference>
<proteinExistence type="predicted"/>
<dbReference type="EMBL" id="JAFCLK010000010">
    <property type="protein sequence ID" value="MBR1136607.1"/>
    <property type="molecule type" value="Genomic_DNA"/>
</dbReference>
<evidence type="ECO:0000313" key="2">
    <source>
        <dbReference type="Proteomes" id="UP001314635"/>
    </source>
</evidence>
<sequence>MTRQRLVLGALCCGLLGCGLLGGTAGVAFALDLPVRKPGLWELKMLSAGGQTPEATMQHCTDETTDKEMNNFASPMAQQVCSKQDIQKTATGYATDSVCNFGGINTTSHADITGDFNSAYTVKTMSRVTGGAAGTGVKDTAMTIEAKWLGACKPGQKPGDIVMPGGMKMNIKDMGKLKNLIPGVKQ</sequence>
<reference evidence="2" key="1">
    <citation type="journal article" date="2021" name="ISME J.">
        <title>Evolutionary origin and ecological implication of a unique nif island in free-living Bradyrhizobium lineages.</title>
        <authorList>
            <person name="Tao J."/>
        </authorList>
    </citation>
    <scope>NUCLEOTIDE SEQUENCE [LARGE SCALE GENOMIC DNA]</scope>
    <source>
        <strain evidence="2">SZCCT0094</strain>
    </source>
</reference>
<organism evidence="1 2">
    <name type="scientific">Bradyrhizobium denitrificans</name>
    <dbReference type="NCBI Taxonomy" id="2734912"/>
    <lineage>
        <taxon>Bacteria</taxon>
        <taxon>Pseudomonadati</taxon>
        <taxon>Pseudomonadota</taxon>
        <taxon>Alphaproteobacteria</taxon>
        <taxon>Hyphomicrobiales</taxon>
        <taxon>Nitrobacteraceae</taxon>
        <taxon>Bradyrhizobium</taxon>
    </lineage>
</organism>
<dbReference type="InterPro" id="IPR022061">
    <property type="entry name" value="DUF3617"/>
</dbReference>
<dbReference type="PROSITE" id="PS51257">
    <property type="entry name" value="PROKAR_LIPOPROTEIN"/>
    <property type="match status" value="1"/>
</dbReference>
<keyword evidence="2" id="KW-1185">Reference proteome</keyword>
<dbReference type="Proteomes" id="UP001314635">
    <property type="component" value="Unassembled WGS sequence"/>
</dbReference>
<accession>A0ABS5G5K9</accession>